<dbReference type="Proteomes" id="UP001206483">
    <property type="component" value="Unassembled WGS sequence"/>
</dbReference>
<name>A0ABT1IUN4_9ACTN</name>
<gene>
    <name evidence="2" type="ORF">FHR36_001977</name>
</gene>
<reference evidence="2 3" key="1">
    <citation type="submission" date="2022-06" db="EMBL/GenBank/DDBJ databases">
        <title>Sequencing the genomes of 1000 actinobacteria strains.</title>
        <authorList>
            <person name="Klenk H.-P."/>
        </authorList>
    </citation>
    <scope>NUCLEOTIDE SEQUENCE [LARGE SCALE GENOMIC DNA]</scope>
    <source>
        <strain evidence="2 3">DSM 41656</strain>
    </source>
</reference>
<evidence type="ECO:0000256" key="1">
    <source>
        <dbReference type="SAM" id="MobiDB-lite"/>
    </source>
</evidence>
<dbReference type="EMBL" id="JAMZDX010000002">
    <property type="protein sequence ID" value="MCP2308853.1"/>
    <property type="molecule type" value="Genomic_DNA"/>
</dbReference>
<evidence type="ECO:0000313" key="3">
    <source>
        <dbReference type="Proteomes" id="UP001206483"/>
    </source>
</evidence>
<proteinExistence type="predicted"/>
<keyword evidence="3" id="KW-1185">Reference proteome</keyword>
<protein>
    <submittedName>
        <fullName evidence="2">Uncharacterized protein</fullName>
    </submittedName>
</protein>
<sequence length="150" mass="14844">MAAGEQVDRAVQVALAQVPVVQRQDGVGMAVAEGVLEGEQYLVQLDAGGVEVGEHDGPGDAGGGALAPQGEHRAADLVGGRVHEEDGLGGPQSGVEFAAEVGVAGGVQQVDLDVLPGQGEERELDGALLLVLDLLVVGDRGALGDAAGPG</sequence>
<feature type="region of interest" description="Disordered" evidence="1">
    <location>
        <begin position="50"/>
        <end position="70"/>
    </location>
</feature>
<accession>A0ABT1IUN4</accession>
<organism evidence="2 3">
    <name type="scientific">Kitasatospora paracochleata</name>
    <dbReference type="NCBI Taxonomy" id="58354"/>
    <lineage>
        <taxon>Bacteria</taxon>
        <taxon>Bacillati</taxon>
        <taxon>Actinomycetota</taxon>
        <taxon>Actinomycetes</taxon>
        <taxon>Kitasatosporales</taxon>
        <taxon>Streptomycetaceae</taxon>
        <taxon>Kitasatospora</taxon>
    </lineage>
</organism>
<comment type="caution">
    <text evidence="2">The sequence shown here is derived from an EMBL/GenBank/DDBJ whole genome shotgun (WGS) entry which is preliminary data.</text>
</comment>
<evidence type="ECO:0000313" key="2">
    <source>
        <dbReference type="EMBL" id="MCP2308853.1"/>
    </source>
</evidence>